<comment type="caution">
    <text evidence="1">The sequence shown here is derived from an EMBL/GenBank/DDBJ whole genome shotgun (WGS) entry which is preliminary data.</text>
</comment>
<gene>
    <name evidence="1" type="ORF">SDC9_107949</name>
</gene>
<dbReference type="InterPro" id="IPR029465">
    <property type="entry name" value="ATPgrasp_TupA"/>
</dbReference>
<organism evidence="1">
    <name type="scientific">bioreactor metagenome</name>
    <dbReference type="NCBI Taxonomy" id="1076179"/>
    <lineage>
        <taxon>unclassified sequences</taxon>
        <taxon>metagenomes</taxon>
        <taxon>ecological metagenomes</taxon>
    </lineage>
</organism>
<dbReference type="Pfam" id="PF14305">
    <property type="entry name" value="ATPgrasp_TupA"/>
    <property type="match status" value="1"/>
</dbReference>
<dbReference type="EMBL" id="VSSQ01018148">
    <property type="protein sequence ID" value="MPM61095.1"/>
    <property type="molecule type" value="Genomic_DNA"/>
</dbReference>
<accession>A0A645B6N6</accession>
<evidence type="ECO:0008006" key="2">
    <source>
        <dbReference type="Google" id="ProtNLM"/>
    </source>
</evidence>
<name>A0A645B6N6_9ZZZZ</name>
<proteinExistence type="predicted"/>
<evidence type="ECO:0000313" key="1">
    <source>
        <dbReference type="EMBL" id="MPM61095.1"/>
    </source>
</evidence>
<protein>
    <recommendedName>
        <fullName evidence="2">Glycosyl transferase</fullName>
    </recommendedName>
</protein>
<sequence length="302" mass="35835">MNKKINSLIRVFKNPLLLIQHIGSTGILNWVPDRIYLKIIFFARLKIPLNLEKPTTFNEKLQWLKINDRKPEYTTYVDKYEVRKFIADTIGEQYLIPMLALYNTVDDIDFDLLPAQFVLKCTHGSSSNIICFDKTKLNVRETKRKLKKWLKKNWYNFGREWPYKDITPRILCEQFLSEINNTPNDYKVLCFSGKAMIIELHSDRFGNHTQDFYDMQWNKLDISQDVPNSEILHEKPKIFDEMIELSEILASNTYHVRIDWYIVDNKLFFGEITFFDGSGFTAFEKKESDLYLGNLIDLKIKK</sequence>
<reference evidence="1" key="1">
    <citation type="submission" date="2019-08" db="EMBL/GenBank/DDBJ databases">
        <authorList>
            <person name="Kucharzyk K."/>
            <person name="Murdoch R.W."/>
            <person name="Higgins S."/>
            <person name="Loffler F."/>
        </authorList>
    </citation>
    <scope>NUCLEOTIDE SEQUENCE</scope>
</reference>
<dbReference type="AlphaFoldDB" id="A0A645B6N6"/>